<dbReference type="AlphaFoldDB" id="A0A3N0VDT4"/>
<evidence type="ECO:0000313" key="2">
    <source>
        <dbReference type="Proteomes" id="UP000282106"/>
    </source>
</evidence>
<dbReference type="Proteomes" id="UP000282106">
    <property type="component" value="Unassembled WGS sequence"/>
</dbReference>
<accession>A0A3N0VDT4</accession>
<sequence>MAAHHRDELIADAARLVEQHIQQRGGLKGMGLKTGLALLKAARPDILERASQRMLPDMVRALEPLYQEFRNSGVGDFAVFLDRRADTAVELLLGVADAKVAAAQNAAAKSAYQKFRGGAGEEVRGLLPRIGKLVAAYL</sequence>
<gene>
    <name evidence="1" type="ORF">ED208_07795</name>
</gene>
<proteinExistence type="predicted"/>
<evidence type="ECO:0000313" key="1">
    <source>
        <dbReference type="EMBL" id="ROH90876.1"/>
    </source>
</evidence>
<comment type="caution">
    <text evidence="1">The sequence shown here is derived from an EMBL/GenBank/DDBJ whole genome shotgun (WGS) entry which is preliminary data.</text>
</comment>
<reference evidence="1 2" key="1">
    <citation type="submission" date="2018-10" db="EMBL/GenBank/DDBJ databases">
        <authorList>
            <person name="Chen W.-M."/>
        </authorList>
    </citation>
    <scope>NUCLEOTIDE SEQUENCE [LARGE SCALE GENOMIC DNA]</scope>
    <source>
        <strain evidence="1 2">THS-13</strain>
    </source>
</reference>
<name>A0A3N0VDT4_9GAMM</name>
<dbReference type="InterPro" id="IPR054211">
    <property type="entry name" value="DUF6918"/>
</dbReference>
<dbReference type="Pfam" id="PF21893">
    <property type="entry name" value="DUF6918"/>
    <property type="match status" value="1"/>
</dbReference>
<keyword evidence="2" id="KW-1185">Reference proteome</keyword>
<dbReference type="InParanoid" id="A0A3N0VDT4"/>
<dbReference type="EMBL" id="RJVO01000003">
    <property type="protein sequence ID" value="ROH90876.1"/>
    <property type="molecule type" value="Genomic_DNA"/>
</dbReference>
<protein>
    <submittedName>
        <fullName evidence="1">Uncharacterized protein</fullName>
    </submittedName>
</protein>
<organism evidence="1 2">
    <name type="scientific">Stagnimonas aquatica</name>
    <dbReference type="NCBI Taxonomy" id="2689987"/>
    <lineage>
        <taxon>Bacteria</taxon>
        <taxon>Pseudomonadati</taxon>
        <taxon>Pseudomonadota</taxon>
        <taxon>Gammaproteobacteria</taxon>
        <taxon>Nevskiales</taxon>
        <taxon>Nevskiaceae</taxon>
        <taxon>Stagnimonas</taxon>
    </lineage>
</organism>